<evidence type="ECO:0000313" key="2">
    <source>
        <dbReference type="Proteomes" id="UP001060085"/>
    </source>
</evidence>
<reference evidence="2" key="1">
    <citation type="journal article" date="2023" name="Nat. Plants">
        <title>Single-cell RNA sequencing provides a high-resolution roadmap for understanding the multicellular compartmentation of specialized metabolism.</title>
        <authorList>
            <person name="Sun S."/>
            <person name="Shen X."/>
            <person name="Li Y."/>
            <person name="Li Y."/>
            <person name="Wang S."/>
            <person name="Li R."/>
            <person name="Zhang H."/>
            <person name="Shen G."/>
            <person name="Guo B."/>
            <person name="Wei J."/>
            <person name="Xu J."/>
            <person name="St-Pierre B."/>
            <person name="Chen S."/>
            <person name="Sun C."/>
        </authorList>
    </citation>
    <scope>NUCLEOTIDE SEQUENCE [LARGE SCALE GENOMIC DNA]</scope>
</reference>
<organism evidence="1 2">
    <name type="scientific">Catharanthus roseus</name>
    <name type="common">Madagascar periwinkle</name>
    <name type="synonym">Vinca rosea</name>
    <dbReference type="NCBI Taxonomy" id="4058"/>
    <lineage>
        <taxon>Eukaryota</taxon>
        <taxon>Viridiplantae</taxon>
        <taxon>Streptophyta</taxon>
        <taxon>Embryophyta</taxon>
        <taxon>Tracheophyta</taxon>
        <taxon>Spermatophyta</taxon>
        <taxon>Magnoliopsida</taxon>
        <taxon>eudicotyledons</taxon>
        <taxon>Gunneridae</taxon>
        <taxon>Pentapetalae</taxon>
        <taxon>asterids</taxon>
        <taxon>lamiids</taxon>
        <taxon>Gentianales</taxon>
        <taxon>Apocynaceae</taxon>
        <taxon>Rauvolfioideae</taxon>
        <taxon>Vinceae</taxon>
        <taxon>Catharanthinae</taxon>
        <taxon>Catharanthus</taxon>
    </lineage>
</organism>
<evidence type="ECO:0000313" key="1">
    <source>
        <dbReference type="EMBL" id="KAI5671267.1"/>
    </source>
</evidence>
<protein>
    <submittedName>
        <fullName evidence="1">Uncharacterized protein</fullName>
    </submittedName>
</protein>
<dbReference type="Proteomes" id="UP001060085">
    <property type="component" value="Linkage Group LG03"/>
</dbReference>
<dbReference type="EMBL" id="CM044703">
    <property type="protein sequence ID" value="KAI5671267.1"/>
    <property type="molecule type" value="Genomic_DNA"/>
</dbReference>
<proteinExistence type="predicted"/>
<comment type="caution">
    <text evidence="1">The sequence shown here is derived from an EMBL/GenBank/DDBJ whole genome shotgun (WGS) entry which is preliminary data.</text>
</comment>
<keyword evidence="2" id="KW-1185">Reference proteome</keyword>
<name>A0ACC0BF65_CATRO</name>
<gene>
    <name evidence="1" type="ORF">M9H77_11631</name>
</gene>
<sequence length="372" mass="42405">MEPWTGDGPAPTNAVHFQDNLNTFTGNSTEIRRLENNPPNLEFLQVNYTGPNLTDFCNHGQGLDENSLGCCNDIGFLAQLACQDAHELFKINNSFAFADQNGGGGATRTITSPALEQMRKGTDDEHRDITSQSRFLEAELSSSDGDCEASKEALNQEKRRMKMLKLEMFLQGLISQVMQKQDQMHKQVMEIVERREQERIISEEARKKQESERAKVDEEERVRETLRSMALISFIQNLSYDNIEVPSSSESSYRGKDCIGIENHGCVKDESSNRRWPRTEVQALITVRVAIEHKLLVKGTQGSGWKEVAAGLCNLGYNRTPEKCREKWENINKYYKRTMESGKKRRKSLPYFEELDMIYKRSLVTQGKAAES</sequence>
<accession>A0ACC0BF65</accession>